<evidence type="ECO:0000313" key="3">
    <source>
        <dbReference type="EMBL" id="MBN3279390.1"/>
    </source>
</evidence>
<organism evidence="3 4">
    <name type="scientific">Polyodon spathula</name>
    <name type="common">North American paddlefish</name>
    <name type="synonym">Squalus spathula</name>
    <dbReference type="NCBI Taxonomy" id="7913"/>
    <lineage>
        <taxon>Eukaryota</taxon>
        <taxon>Metazoa</taxon>
        <taxon>Chordata</taxon>
        <taxon>Craniata</taxon>
        <taxon>Vertebrata</taxon>
        <taxon>Euteleostomi</taxon>
        <taxon>Actinopterygii</taxon>
        <taxon>Chondrostei</taxon>
        <taxon>Acipenseriformes</taxon>
        <taxon>Polyodontidae</taxon>
        <taxon>Polyodon</taxon>
    </lineage>
</organism>
<feature type="region of interest" description="Disordered" evidence="1">
    <location>
        <begin position="204"/>
        <end position="245"/>
    </location>
</feature>
<dbReference type="Proteomes" id="UP001166093">
    <property type="component" value="Unassembled WGS sequence"/>
</dbReference>
<feature type="compositionally biased region" description="Polar residues" evidence="1">
    <location>
        <begin position="634"/>
        <end position="653"/>
    </location>
</feature>
<protein>
    <submittedName>
        <fullName evidence="3">AT7L1 protein</fullName>
    </submittedName>
</protein>
<name>A0ABS2XZN7_POLSP</name>
<feature type="non-terminal residue" evidence="3">
    <location>
        <position position="751"/>
    </location>
</feature>
<feature type="region of interest" description="Disordered" evidence="1">
    <location>
        <begin position="80"/>
        <end position="102"/>
    </location>
</feature>
<feature type="domain" description="SCA7" evidence="2">
    <location>
        <begin position="245"/>
        <end position="312"/>
    </location>
</feature>
<feature type="region of interest" description="Disordered" evidence="1">
    <location>
        <begin position="696"/>
        <end position="715"/>
    </location>
</feature>
<keyword evidence="4" id="KW-1185">Reference proteome</keyword>
<feature type="region of interest" description="Disordered" evidence="1">
    <location>
        <begin position="625"/>
        <end position="654"/>
    </location>
</feature>
<feature type="compositionally biased region" description="Polar residues" evidence="1">
    <location>
        <begin position="323"/>
        <end position="337"/>
    </location>
</feature>
<dbReference type="PANTHER" id="PTHR15117">
    <property type="entry name" value="ATAXIN 7 RELATED"/>
    <property type="match status" value="1"/>
</dbReference>
<proteinExistence type="predicted"/>
<dbReference type="Gene3D" id="6.10.140.670">
    <property type="match status" value="1"/>
</dbReference>
<accession>A0ABS2XZN7</accession>
<evidence type="ECO:0000256" key="1">
    <source>
        <dbReference type="SAM" id="MobiDB-lite"/>
    </source>
</evidence>
<reference evidence="3" key="1">
    <citation type="journal article" date="2021" name="Cell">
        <title>Tracing the genetic footprints of vertebrate landing in non-teleost ray-finned fishes.</title>
        <authorList>
            <person name="Bi X."/>
            <person name="Wang K."/>
            <person name="Yang L."/>
            <person name="Pan H."/>
            <person name="Jiang H."/>
            <person name="Wei Q."/>
            <person name="Fang M."/>
            <person name="Yu H."/>
            <person name="Zhu C."/>
            <person name="Cai Y."/>
            <person name="He Y."/>
            <person name="Gan X."/>
            <person name="Zeng H."/>
            <person name="Yu D."/>
            <person name="Zhu Y."/>
            <person name="Jiang H."/>
            <person name="Qiu Q."/>
            <person name="Yang H."/>
            <person name="Zhang Y.E."/>
            <person name="Wang W."/>
            <person name="Zhu M."/>
            <person name="He S."/>
            <person name="Zhang G."/>
        </authorList>
    </citation>
    <scope>NUCLEOTIDE SEQUENCE</scope>
    <source>
        <strain evidence="3">Pddl_001</strain>
    </source>
</reference>
<feature type="compositionally biased region" description="Low complexity" evidence="1">
    <location>
        <begin position="85"/>
        <end position="101"/>
    </location>
</feature>
<dbReference type="InterPro" id="IPR013243">
    <property type="entry name" value="SCA7_dom"/>
</dbReference>
<comment type="caution">
    <text evidence="3">The sequence shown here is derived from an EMBL/GenBank/DDBJ whole genome shotgun (WGS) entry which is preliminary data.</text>
</comment>
<dbReference type="PANTHER" id="PTHR15117:SF9">
    <property type="entry name" value="ATAXIN-7-LIKE PROTEIN 1"/>
    <property type="match status" value="1"/>
</dbReference>
<dbReference type="EMBL" id="JAAWVQ010088907">
    <property type="protein sequence ID" value="MBN3279390.1"/>
    <property type="molecule type" value="Genomic_DNA"/>
</dbReference>
<dbReference type="PROSITE" id="PS51505">
    <property type="entry name" value="SCA7"/>
    <property type="match status" value="1"/>
</dbReference>
<evidence type="ECO:0000313" key="4">
    <source>
        <dbReference type="Proteomes" id="UP001166093"/>
    </source>
</evidence>
<sequence length="751" mass="81909">MTSGGLRVPCRCLPKERKKQQEGRAMATLDRKLPTTDALLYKPWSTFIDVAKLHCADSVDLEETRKECGKGREVVRLNIEEQRHSSTSKPSPLPALAPSNSRTSVVQMKSKTCIGHNTFSSNSKPLRMPKDNLHTSINKQQHTGFPSRDTPCVPVPVVSLKKIPNLKAGGANIKMNSTTTTTSTSSASSSITWSSALVKTALTSTASKPAPSSLEKTLNGKGIVPPSLLDKKHQNGTKSSYKPNRRISEREFDPNKYCGVLNPETKKPCTRSLTCKTHSLNHRRAVQGRQKRFDILLAEHKARRTREKEAIKDIEPQVDRKTSQSAQSQAHVAGSIGNSGLENKIALSTKSRPSNSYISRPSYVDGLSSSACGGLVHEHIVSAVGGDVESRLSSDEGETDGAEESHRLDCHYSRHHPRPLGFCTFGTRAMGRGYYVFDRRWDQFCFALNSMVEKHLNSQMWKKIPPAADSPMPAHTTASFPVLQSFNSASVVYLSSSAVRSSITPSYVMNAPILSPTVFVNTSDRNPGMTYTTAFPQQGADFSLMDPPFMCPVPAPSRYKPSRTKSSKSLKVSYSLGNKKKKSANASTPSPLLTTALSFAGSHKRNCVSALNSYQISSCNSSVSVHNNHNWSNPLRTKSEPSGRTSLSGSSADSVKHMSMVVSSIDPNLSVSSLMHHSGGHTLSTHNVLSSVPLSFEKSEGKKRKNSSKSIKTTKMPGINSVHRKRTAVLLSAVPESPNSSVPWQVRKDLI</sequence>
<evidence type="ECO:0000259" key="2">
    <source>
        <dbReference type="PROSITE" id="PS51505"/>
    </source>
</evidence>
<feature type="non-terminal residue" evidence="3">
    <location>
        <position position="1"/>
    </location>
</feature>
<gene>
    <name evidence="3" type="primary">Atxn7l1_0</name>
    <name evidence="3" type="ORF">GTO93_0016942</name>
</gene>
<dbReference type="InterPro" id="IPR052237">
    <property type="entry name" value="Ataxin-7-like_regulator"/>
</dbReference>
<feature type="region of interest" description="Disordered" evidence="1">
    <location>
        <begin position="555"/>
        <end position="589"/>
    </location>
</feature>
<dbReference type="Pfam" id="PF08313">
    <property type="entry name" value="SCA7"/>
    <property type="match status" value="1"/>
</dbReference>
<feature type="region of interest" description="Disordered" evidence="1">
    <location>
        <begin position="316"/>
        <end position="337"/>
    </location>
</feature>